<evidence type="ECO:0000256" key="3">
    <source>
        <dbReference type="SAM" id="MobiDB-lite"/>
    </source>
</evidence>
<dbReference type="InterPro" id="IPR029058">
    <property type="entry name" value="AB_hydrolase_fold"/>
</dbReference>
<dbReference type="AlphaFoldDB" id="A0A3B0BEY8"/>
<keyword evidence="6" id="KW-1185">Reference proteome</keyword>
<accession>A0A3B0BEY8</accession>
<reference evidence="5 6" key="1">
    <citation type="journal article" date="2015" name="Antonie Van Leeuwenhoek">
        <title>Streptomyces klenkii sp. nov., isolated from deep marine sediment.</title>
        <authorList>
            <person name="Veyisoglu A."/>
            <person name="Sahin N."/>
        </authorList>
    </citation>
    <scope>NUCLEOTIDE SEQUENCE [LARGE SCALE GENOMIC DNA]</scope>
    <source>
        <strain evidence="5 6">KCTC 29202</strain>
    </source>
</reference>
<evidence type="ECO:0000313" key="6">
    <source>
        <dbReference type="Proteomes" id="UP000270343"/>
    </source>
</evidence>
<evidence type="ECO:0000313" key="5">
    <source>
        <dbReference type="EMBL" id="RKN71755.1"/>
    </source>
</evidence>
<sequence length="323" mass="34097">MPMKQPPEPPPVLARIEPADGVTLVARVLEHPEPGRPVAVVLPAMGAAARFYLPFARALHKEGLTVVTADLRGQGEATPAAARGVRFGYRELAEEDLPALVAAVRSALPGRPLVLVGHSLGGQLALLYAAAGREPVDAVVLVAAGSVWYRSFGGLRGLRNLAAGQLFAALATALGYWPGERLGFGGTQATGVMRDWARQGRTGRYRVTGSTTDYERALGTLGLPLLAIGVDNDTLAPPGSREHLLSKAPRAALDRWQYTTDAAGGKRIDHFRWVRHNAALCAHLAQWVLKATAAPEDTGALKDTAAPPQKDGPQPGKDGPHDA</sequence>
<evidence type="ECO:0000256" key="2">
    <source>
        <dbReference type="ARBA" id="ARBA00038115"/>
    </source>
</evidence>
<dbReference type="PANTHER" id="PTHR22946:SF9">
    <property type="entry name" value="POLYKETIDE TRANSFERASE AF380"/>
    <property type="match status" value="1"/>
</dbReference>
<dbReference type="InterPro" id="IPR050261">
    <property type="entry name" value="FrsA_esterase"/>
</dbReference>
<gene>
    <name evidence="5" type="ORF">D7231_17425</name>
</gene>
<dbReference type="EMBL" id="RBAM01000006">
    <property type="protein sequence ID" value="RKN71755.1"/>
    <property type="molecule type" value="Genomic_DNA"/>
</dbReference>
<proteinExistence type="inferred from homology"/>
<feature type="region of interest" description="Disordered" evidence="3">
    <location>
        <begin position="298"/>
        <end position="323"/>
    </location>
</feature>
<comment type="similarity">
    <text evidence="2">Belongs to the AB hydrolase superfamily. FUS2 hydrolase family.</text>
</comment>
<dbReference type="GO" id="GO:0052689">
    <property type="term" value="F:carboxylic ester hydrolase activity"/>
    <property type="evidence" value="ECO:0007669"/>
    <property type="project" value="UniProtKB-ARBA"/>
</dbReference>
<dbReference type="Proteomes" id="UP000270343">
    <property type="component" value="Unassembled WGS sequence"/>
</dbReference>
<dbReference type="InterPro" id="IPR000073">
    <property type="entry name" value="AB_hydrolase_1"/>
</dbReference>
<dbReference type="InterPro" id="IPR017208">
    <property type="entry name" value="UCP037442_abhydr"/>
</dbReference>
<keyword evidence="1 5" id="KW-0378">Hydrolase</keyword>
<dbReference type="PIRSF" id="PIRSF037442">
    <property type="entry name" value="UCP037442_abhydr"/>
    <property type="match status" value="1"/>
</dbReference>
<name>A0A3B0BEY8_9ACTN</name>
<dbReference type="SUPFAM" id="SSF53474">
    <property type="entry name" value="alpha/beta-Hydrolases"/>
    <property type="match status" value="1"/>
</dbReference>
<feature type="domain" description="AB hydrolase-1" evidence="4">
    <location>
        <begin position="40"/>
        <end position="249"/>
    </location>
</feature>
<evidence type="ECO:0000256" key="1">
    <source>
        <dbReference type="ARBA" id="ARBA00022801"/>
    </source>
</evidence>
<protein>
    <submittedName>
        <fullName evidence="5">Alpha/beta fold hydrolase</fullName>
    </submittedName>
</protein>
<dbReference type="PANTHER" id="PTHR22946">
    <property type="entry name" value="DIENELACTONE HYDROLASE DOMAIN-CONTAINING PROTEIN-RELATED"/>
    <property type="match status" value="1"/>
</dbReference>
<dbReference type="Pfam" id="PF00561">
    <property type="entry name" value="Abhydrolase_1"/>
    <property type="match status" value="1"/>
</dbReference>
<evidence type="ECO:0000259" key="4">
    <source>
        <dbReference type="Pfam" id="PF00561"/>
    </source>
</evidence>
<comment type="caution">
    <text evidence="5">The sequence shown here is derived from an EMBL/GenBank/DDBJ whole genome shotgun (WGS) entry which is preliminary data.</text>
</comment>
<organism evidence="5 6">
    <name type="scientific">Streptomyces klenkii</name>
    <dbReference type="NCBI Taxonomy" id="1420899"/>
    <lineage>
        <taxon>Bacteria</taxon>
        <taxon>Bacillati</taxon>
        <taxon>Actinomycetota</taxon>
        <taxon>Actinomycetes</taxon>
        <taxon>Kitasatosporales</taxon>
        <taxon>Streptomycetaceae</taxon>
        <taxon>Streptomyces</taxon>
    </lineage>
</organism>
<dbReference type="Gene3D" id="3.40.50.1820">
    <property type="entry name" value="alpha/beta hydrolase"/>
    <property type="match status" value="1"/>
</dbReference>